<sequence>MDSKKANTIIVGANAILGAIRLDEQQKQIEKLEELVNEFTE</sequence>
<name>A0A8S5TNS4_9CAUD</name>
<accession>A0A8S5TNS4</accession>
<protein>
    <submittedName>
        <fullName evidence="1">Uncharacterized protein</fullName>
    </submittedName>
</protein>
<evidence type="ECO:0000313" key="1">
    <source>
        <dbReference type="EMBL" id="DAF64779.1"/>
    </source>
</evidence>
<organism evidence="1">
    <name type="scientific">Myoviridae sp. cted82</name>
    <dbReference type="NCBI Taxonomy" id="2827696"/>
    <lineage>
        <taxon>Viruses</taxon>
        <taxon>Duplodnaviria</taxon>
        <taxon>Heunggongvirae</taxon>
        <taxon>Uroviricota</taxon>
        <taxon>Caudoviricetes</taxon>
    </lineage>
</organism>
<dbReference type="EMBL" id="BK032867">
    <property type="protein sequence ID" value="DAF64779.1"/>
    <property type="molecule type" value="Genomic_DNA"/>
</dbReference>
<reference evidence="1" key="1">
    <citation type="journal article" date="2021" name="Proc. Natl. Acad. Sci. U.S.A.">
        <title>A Catalog of Tens of Thousands of Viruses from Human Metagenomes Reveals Hidden Associations with Chronic Diseases.</title>
        <authorList>
            <person name="Tisza M.J."/>
            <person name="Buck C.B."/>
        </authorList>
    </citation>
    <scope>NUCLEOTIDE SEQUENCE</scope>
    <source>
        <strain evidence="1">Cted82</strain>
    </source>
</reference>
<proteinExistence type="predicted"/>